<reference evidence="2" key="1">
    <citation type="journal article" date="2019" name="Sci. Rep.">
        <title>Draft genome of Tanacetum cinerariifolium, the natural source of mosquito coil.</title>
        <authorList>
            <person name="Yamashiro T."/>
            <person name="Shiraishi A."/>
            <person name="Satake H."/>
            <person name="Nakayama K."/>
        </authorList>
    </citation>
    <scope>NUCLEOTIDE SEQUENCE</scope>
</reference>
<feature type="non-terminal residue" evidence="2">
    <location>
        <position position="83"/>
    </location>
</feature>
<accession>A0A699XLI4</accession>
<dbReference type="AlphaFoldDB" id="A0A699XLI4"/>
<evidence type="ECO:0000313" key="2">
    <source>
        <dbReference type="EMBL" id="GFD58918.1"/>
    </source>
</evidence>
<proteinExistence type="predicted"/>
<name>A0A699XLI4_TANCI</name>
<protein>
    <submittedName>
        <fullName evidence="2">Uncharacterized protein</fullName>
    </submittedName>
</protein>
<comment type="caution">
    <text evidence="2">The sequence shown here is derived from an EMBL/GenBank/DDBJ whole genome shotgun (WGS) entry which is preliminary data.</text>
</comment>
<feature type="region of interest" description="Disordered" evidence="1">
    <location>
        <begin position="28"/>
        <end position="83"/>
    </location>
</feature>
<sequence length="83" mass="9057">RNWSAWGDSGSAFAGKMPGFAIPFARIPDGHSFGQSEQIAETSSSPGRGSGRRLQHDRGWRQGHGLPVRRQGQLHHARRADAP</sequence>
<gene>
    <name evidence="2" type="ORF">Tci_930887</name>
</gene>
<dbReference type="EMBL" id="BKCJ011859054">
    <property type="protein sequence ID" value="GFD58918.1"/>
    <property type="molecule type" value="Genomic_DNA"/>
</dbReference>
<feature type="non-terminal residue" evidence="2">
    <location>
        <position position="1"/>
    </location>
</feature>
<feature type="compositionally biased region" description="Basic residues" evidence="1">
    <location>
        <begin position="72"/>
        <end position="83"/>
    </location>
</feature>
<evidence type="ECO:0000256" key="1">
    <source>
        <dbReference type="SAM" id="MobiDB-lite"/>
    </source>
</evidence>
<feature type="compositionally biased region" description="Polar residues" evidence="1">
    <location>
        <begin position="33"/>
        <end position="42"/>
    </location>
</feature>
<organism evidence="2">
    <name type="scientific">Tanacetum cinerariifolium</name>
    <name type="common">Dalmatian daisy</name>
    <name type="synonym">Chrysanthemum cinerariifolium</name>
    <dbReference type="NCBI Taxonomy" id="118510"/>
    <lineage>
        <taxon>Eukaryota</taxon>
        <taxon>Viridiplantae</taxon>
        <taxon>Streptophyta</taxon>
        <taxon>Embryophyta</taxon>
        <taxon>Tracheophyta</taxon>
        <taxon>Spermatophyta</taxon>
        <taxon>Magnoliopsida</taxon>
        <taxon>eudicotyledons</taxon>
        <taxon>Gunneridae</taxon>
        <taxon>Pentapetalae</taxon>
        <taxon>asterids</taxon>
        <taxon>campanulids</taxon>
        <taxon>Asterales</taxon>
        <taxon>Asteraceae</taxon>
        <taxon>Asteroideae</taxon>
        <taxon>Anthemideae</taxon>
        <taxon>Anthemidinae</taxon>
        <taxon>Tanacetum</taxon>
    </lineage>
</organism>